<dbReference type="SUPFAM" id="SSF53756">
    <property type="entry name" value="UDP-Glycosyltransferase/glycogen phosphorylase"/>
    <property type="match status" value="1"/>
</dbReference>
<keyword evidence="2" id="KW-0328">Glycosyltransferase</keyword>
<dbReference type="EMBL" id="JACSPX010000001">
    <property type="protein sequence ID" value="MBD8011308.1"/>
    <property type="molecule type" value="Genomic_DNA"/>
</dbReference>
<keyword evidence="3" id="KW-0808">Transferase</keyword>
<organism evidence="5 6">
    <name type="scientific">Microbacterium commune</name>
    <dbReference type="NCBI Taxonomy" id="2762219"/>
    <lineage>
        <taxon>Bacteria</taxon>
        <taxon>Bacillati</taxon>
        <taxon>Actinomycetota</taxon>
        <taxon>Actinomycetes</taxon>
        <taxon>Micrococcales</taxon>
        <taxon>Microbacteriaceae</taxon>
        <taxon>Microbacterium</taxon>
    </lineage>
</organism>
<dbReference type="Proteomes" id="UP000611521">
    <property type="component" value="Unassembled WGS sequence"/>
</dbReference>
<sequence length="390" mass="41935">MPSVLLIARHYYPSPGAATNRLSAMVRVFRERGWDVTVVTRQVATHASAAPESGPHGESILRVRGDSSTGVGLRRASELILFPLRALIRAKRLNTEFRLIIADPPPTVGLAALLLRSRGRRLVYYFADSWRELLAASGGRLGRLLAGPVGKLERGVLRRADVVIAVTHGRAALAESAGGAAILSPNGVDGAVFTHDAPEVEPFRPPTGLPYLLYAGNFGEAHGSQIFAQAASRTWATDSRNFALIFMGYGSNQAALEEYAREWPENFFIIPPQTPEVAASAYRQSCGGLASVKPDDNLAHAVSVKALAAVMAGAPLIYVGAGPFVNDVVSGNMGLVASHSAEDVASHFRSLIQEPWSDRERAKLSSAARRLYDNRQLAHTLVDNLMKLAE</sequence>
<dbReference type="InterPro" id="IPR050194">
    <property type="entry name" value="Glycosyltransferase_grp1"/>
</dbReference>
<reference evidence="5 6" key="1">
    <citation type="submission" date="2020-08" db="EMBL/GenBank/DDBJ databases">
        <title>A Genomic Blueprint of the Chicken Gut Microbiome.</title>
        <authorList>
            <person name="Gilroy R."/>
            <person name="Ravi A."/>
            <person name="Getino M."/>
            <person name="Pursley I."/>
            <person name="Horton D.L."/>
            <person name="Alikhan N.-F."/>
            <person name="Baker D."/>
            <person name="Gharbi K."/>
            <person name="Hall N."/>
            <person name="Watson M."/>
            <person name="Adriaenssens E.M."/>
            <person name="Foster-Nyarko E."/>
            <person name="Jarju S."/>
            <person name="Secka A."/>
            <person name="Antonio M."/>
            <person name="Oren A."/>
            <person name="Chaudhuri R."/>
            <person name="La Ragione R.M."/>
            <person name="Hildebrand F."/>
            <person name="Pallen M.J."/>
        </authorList>
    </citation>
    <scope>NUCLEOTIDE SEQUENCE [LARGE SCALE GENOMIC DNA]</scope>
    <source>
        <strain evidence="5 6">Re1</strain>
    </source>
</reference>
<protein>
    <recommendedName>
        <fullName evidence="1">D-inositol 3-phosphate glycosyltransferase</fullName>
    </recommendedName>
</protein>
<dbReference type="InterPro" id="IPR028098">
    <property type="entry name" value="Glyco_trans_4-like_N"/>
</dbReference>
<dbReference type="PANTHER" id="PTHR45947:SF3">
    <property type="entry name" value="SULFOQUINOVOSYL TRANSFERASE SQD2"/>
    <property type="match status" value="1"/>
</dbReference>
<evidence type="ECO:0000313" key="5">
    <source>
        <dbReference type="EMBL" id="MBD8011308.1"/>
    </source>
</evidence>
<evidence type="ECO:0000256" key="2">
    <source>
        <dbReference type="ARBA" id="ARBA00022676"/>
    </source>
</evidence>
<dbReference type="Pfam" id="PF13439">
    <property type="entry name" value="Glyco_transf_4"/>
    <property type="match status" value="1"/>
</dbReference>
<feature type="domain" description="Glycosyltransferase subfamily 4-like N-terminal" evidence="4">
    <location>
        <begin position="23"/>
        <end position="189"/>
    </location>
</feature>
<dbReference type="RefSeq" id="WP_191712067.1">
    <property type="nucleotide sequence ID" value="NZ_JACSPX010000001.1"/>
</dbReference>
<comment type="caution">
    <text evidence="5">The sequence shown here is derived from an EMBL/GenBank/DDBJ whole genome shotgun (WGS) entry which is preliminary data.</text>
</comment>
<evidence type="ECO:0000313" key="6">
    <source>
        <dbReference type="Proteomes" id="UP000611521"/>
    </source>
</evidence>
<evidence type="ECO:0000259" key="4">
    <source>
        <dbReference type="Pfam" id="PF13439"/>
    </source>
</evidence>
<keyword evidence="6" id="KW-1185">Reference proteome</keyword>
<dbReference type="Pfam" id="PF13692">
    <property type="entry name" value="Glyco_trans_1_4"/>
    <property type="match status" value="1"/>
</dbReference>
<name>A0ABR8W2U2_9MICO</name>
<dbReference type="Gene3D" id="3.40.50.2000">
    <property type="entry name" value="Glycogen Phosphorylase B"/>
    <property type="match status" value="2"/>
</dbReference>
<gene>
    <name evidence="5" type="ORF">H9633_03210</name>
</gene>
<evidence type="ECO:0000256" key="3">
    <source>
        <dbReference type="ARBA" id="ARBA00022679"/>
    </source>
</evidence>
<accession>A0ABR8W2U2</accession>
<proteinExistence type="predicted"/>
<dbReference type="PANTHER" id="PTHR45947">
    <property type="entry name" value="SULFOQUINOVOSYL TRANSFERASE SQD2"/>
    <property type="match status" value="1"/>
</dbReference>
<evidence type="ECO:0000256" key="1">
    <source>
        <dbReference type="ARBA" id="ARBA00021292"/>
    </source>
</evidence>